<dbReference type="EMBL" id="CP019640">
    <property type="protein sequence ID" value="AQQ54941.1"/>
    <property type="molecule type" value="Genomic_DNA"/>
</dbReference>
<proteinExistence type="inferred from homology"/>
<sequence>MLKLVIVLYRMQLLSFRGLTAVLSTVQKHGVNLMTLLEIREKYNGQDTALVDDNGSVSYSELLAQSSCWATSLRETYGLRAGQKAGVLCRNHIPLVGSLIAVSRLGADCYLLNPEIGREQFSSLTSIHDFDLLICDADLTGLVEGSESGLRKVCILHPDKPVTSRQKATSLGKEWQVSRSSAGRLILLTGGTTGAPKEAPHKPSLFKFLNPFLAVLIRLNFLNLKTIHIATPLYHGYGLAILLVCLALGKKAVLSSRFDAHRTCSLIRKHHVEAVTVVPLMLQKMLRANTDDLQSLCCIASGGAALSPQLVLETEHALGPVLYNLYGTSEAGLNLIATPEDLKAAPATNGRQITGMQLKIIDANKKPVPDGMIGHICVKSGWSMNNRKRDWIETGDLGYRSKEGYYFLCGRIDDMIVSGGENVYPVEVERVLSQHPLIEDVAVIGVDDDRFGQRLRAFVQTAEGTELTEEVLADWLGERIARYQMPREIRFVKRLPYTSLGKLNKKRLQS</sequence>
<dbReference type="GO" id="GO:0006631">
    <property type="term" value="P:fatty acid metabolic process"/>
    <property type="evidence" value="ECO:0007669"/>
    <property type="project" value="TreeGrafter"/>
</dbReference>
<dbReference type="InterPro" id="IPR045851">
    <property type="entry name" value="AMP-bd_C_sf"/>
</dbReference>
<feature type="domain" description="AMP-binding enzyme C-terminal" evidence="4">
    <location>
        <begin position="427"/>
        <end position="502"/>
    </location>
</feature>
<dbReference type="Gene3D" id="3.40.50.12780">
    <property type="entry name" value="N-terminal domain of ligase-like"/>
    <property type="match status" value="1"/>
</dbReference>
<protein>
    <submittedName>
        <fullName evidence="5">AMP-dependent synthetase</fullName>
    </submittedName>
</protein>
<evidence type="ECO:0000313" key="5">
    <source>
        <dbReference type="EMBL" id="AQQ54941.1"/>
    </source>
</evidence>
<evidence type="ECO:0000256" key="1">
    <source>
        <dbReference type="ARBA" id="ARBA00006432"/>
    </source>
</evidence>
<dbReference type="PANTHER" id="PTHR43201">
    <property type="entry name" value="ACYL-COA SYNTHETASE"/>
    <property type="match status" value="1"/>
</dbReference>
<evidence type="ECO:0000313" key="6">
    <source>
        <dbReference type="Proteomes" id="UP000188184"/>
    </source>
</evidence>
<evidence type="ECO:0000259" key="3">
    <source>
        <dbReference type="Pfam" id="PF00501"/>
    </source>
</evidence>
<dbReference type="InterPro" id="IPR020845">
    <property type="entry name" value="AMP-binding_CS"/>
</dbReference>
<keyword evidence="2" id="KW-0436">Ligase</keyword>
<evidence type="ECO:0000256" key="2">
    <source>
        <dbReference type="ARBA" id="ARBA00022598"/>
    </source>
</evidence>
<gene>
    <name evidence="5" type="ORF">B0X71_00885</name>
</gene>
<dbReference type="OrthoDB" id="9778383at2"/>
<dbReference type="Proteomes" id="UP000188184">
    <property type="component" value="Chromosome"/>
</dbReference>
<dbReference type="GO" id="GO:0031956">
    <property type="term" value="F:medium-chain fatty acid-CoA ligase activity"/>
    <property type="evidence" value="ECO:0007669"/>
    <property type="project" value="TreeGrafter"/>
</dbReference>
<dbReference type="CDD" id="cd04433">
    <property type="entry name" value="AFD_class_I"/>
    <property type="match status" value="1"/>
</dbReference>
<evidence type="ECO:0000259" key="4">
    <source>
        <dbReference type="Pfam" id="PF13193"/>
    </source>
</evidence>
<reference evidence="5 6" key="1">
    <citation type="submission" date="2017-02" db="EMBL/GenBank/DDBJ databases">
        <title>The complete genomic sequence of a novel cold adapted crude oil-degrading bacterium Planococcus qaidamina Y42.</title>
        <authorList>
            <person name="Yang R."/>
        </authorList>
    </citation>
    <scope>NUCLEOTIDE SEQUENCE [LARGE SCALE GENOMIC DNA]</scope>
    <source>
        <strain evidence="5 6">Y42</strain>
    </source>
</reference>
<dbReference type="PROSITE" id="PS00455">
    <property type="entry name" value="AMP_BINDING"/>
    <property type="match status" value="1"/>
</dbReference>
<dbReference type="AlphaFoldDB" id="A0A1Q2L3D6"/>
<dbReference type="PANTHER" id="PTHR43201:SF5">
    <property type="entry name" value="MEDIUM-CHAIN ACYL-COA LIGASE ACSF2, MITOCHONDRIAL"/>
    <property type="match status" value="1"/>
</dbReference>
<accession>A0A1Q2L3D6</accession>
<dbReference type="Gene3D" id="3.30.300.30">
    <property type="match status" value="1"/>
</dbReference>
<comment type="similarity">
    <text evidence="1">Belongs to the ATP-dependent AMP-binding enzyme family.</text>
</comment>
<dbReference type="FunFam" id="3.30.300.30:FF:000008">
    <property type="entry name" value="2,3-dihydroxybenzoate-AMP ligase"/>
    <property type="match status" value="1"/>
</dbReference>
<dbReference type="InterPro" id="IPR000873">
    <property type="entry name" value="AMP-dep_synth/lig_dom"/>
</dbReference>
<dbReference type="InterPro" id="IPR025110">
    <property type="entry name" value="AMP-bd_C"/>
</dbReference>
<dbReference type="InterPro" id="IPR042099">
    <property type="entry name" value="ANL_N_sf"/>
</dbReference>
<dbReference type="Pfam" id="PF00501">
    <property type="entry name" value="AMP-binding"/>
    <property type="match status" value="1"/>
</dbReference>
<feature type="domain" description="AMP-dependent synthetase/ligase" evidence="3">
    <location>
        <begin position="44"/>
        <end position="384"/>
    </location>
</feature>
<dbReference type="KEGG" id="pmar:B0X71_00885"/>
<dbReference type="SUPFAM" id="SSF56801">
    <property type="entry name" value="Acetyl-CoA synthetase-like"/>
    <property type="match status" value="1"/>
</dbReference>
<name>A0A1Q2L3D6_9BACL</name>
<keyword evidence="6" id="KW-1185">Reference proteome</keyword>
<organism evidence="5 6">
    <name type="scientific">Planococcus lenghuensis</name>
    <dbReference type="NCBI Taxonomy" id="2213202"/>
    <lineage>
        <taxon>Bacteria</taxon>
        <taxon>Bacillati</taxon>
        <taxon>Bacillota</taxon>
        <taxon>Bacilli</taxon>
        <taxon>Bacillales</taxon>
        <taxon>Caryophanaceae</taxon>
        <taxon>Planococcus</taxon>
    </lineage>
</organism>
<dbReference type="Pfam" id="PF13193">
    <property type="entry name" value="AMP-binding_C"/>
    <property type="match status" value="1"/>
</dbReference>